<keyword evidence="2" id="KW-1185">Reference proteome</keyword>
<dbReference type="Pfam" id="PF15980">
    <property type="entry name" value="ComGF"/>
    <property type="match status" value="1"/>
</dbReference>
<dbReference type="InterPro" id="IPR016977">
    <property type="entry name" value="ComGF"/>
</dbReference>
<dbReference type="Proteomes" id="UP000831495">
    <property type="component" value="Chromosome"/>
</dbReference>
<gene>
    <name evidence="1" type="ORF">MOO45_02265</name>
</gene>
<dbReference type="EMBL" id="CP093366">
    <property type="protein sequence ID" value="UQS82498.1"/>
    <property type="molecule type" value="Genomic_DNA"/>
</dbReference>
<dbReference type="RefSeq" id="WP_249514776.1">
    <property type="nucleotide sequence ID" value="NZ_CP093366.1"/>
</dbReference>
<organism evidence="1 2">
    <name type="scientific">Bombilactobacillus folatiphilus</name>
    <dbReference type="NCBI Taxonomy" id="2923362"/>
    <lineage>
        <taxon>Bacteria</taxon>
        <taxon>Bacillati</taxon>
        <taxon>Bacillota</taxon>
        <taxon>Bacilli</taxon>
        <taxon>Lactobacillales</taxon>
        <taxon>Lactobacillaceae</taxon>
        <taxon>Bombilactobacillus</taxon>
    </lineage>
</organism>
<proteinExistence type="predicted"/>
<protein>
    <submittedName>
        <fullName evidence="1">ComGF family competence protein</fullName>
    </submittedName>
</protein>
<accession>A0ABY4P9T0</accession>
<evidence type="ECO:0000313" key="1">
    <source>
        <dbReference type="EMBL" id="UQS82498.1"/>
    </source>
</evidence>
<reference evidence="1" key="1">
    <citation type="journal article" date="2022" name="Int. J. Syst. Evol. Microbiol.">
        <title>Apilactobacillus apisilvae sp. nov., Nicolia spurrieriana gen. nov. sp. nov., Bombilactobacillus folatiphilus sp. nov. and Bombilactobacillus thymidiniphilus sp. nov., four new lactic acid bacterial isolates from stingless bees Tetragonula carbonaria and Austroplebeia australis.</title>
        <authorList>
            <person name="Oliphant S.A."/>
            <person name="Watson-Haigh N.S."/>
            <person name="Sumby K.M."/>
            <person name="Gardner J."/>
            <person name="Groom S."/>
            <person name="Jiranek V."/>
        </authorList>
    </citation>
    <scope>NUCLEOTIDE SEQUENCE</scope>
    <source>
        <strain evidence="1">SG4_D2</strain>
    </source>
</reference>
<sequence>MSYFVTNYHQQQKSLFHSNSDWVVAMLRLESISEHATITETTDDCVTFLTDPQAPKPNKLYKLQIYKDMLRLSSDKEGHMPLLLNQNYLRLQVQDQVLRITSIDQFGRKWEYYVDFQSASSKASSDDLR</sequence>
<evidence type="ECO:0000313" key="2">
    <source>
        <dbReference type="Proteomes" id="UP000831495"/>
    </source>
</evidence>
<name>A0ABY4P9T0_9LACO</name>